<evidence type="ECO:0000313" key="8">
    <source>
        <dbReference type="Proteomes" id="UP000530660"/>
    </source>
</evidence>
<dbReference type="GO" id="GO:0061024">
    <property type="term" value="P:membrane organization"/>
    <property type="evidence" value="ECO:0007669"/>
    <property type="project" value="TreeGrafter"/>
</dbReference>
<comment type="similarity">
    <text evidence="2">Belongs to the PER33/POM33 family.</text>
</comment>
<organism evidence="7 8">
    <name type="scientific">Cyanidiococcus yangmingshanensis</name>
    <dbReference type="NCBI Taxonomy" id="2690220"/>
    <lineage>
        <taxon>Eukaryota</taxon>
        <taxon>Rhodophyta</taxon>
        <taxon>Bangiophyceae</taxon>
        <taxon>Cyanidiales</taxon>
        <taxon>Cyanidiaceae</taxon>
        <taxon>Cyanidiococcus</taxon>
    </lineage>
</organism>
<dbReference type="Pfam" id="PF03661">
    <property type="entry name" value="TMEM33_Pom33"/>
    <property type="match status" value="1"/>
</dbReference>
<dbReference type="GO" id="GO:0016020">
    <property type="term" value="C:membrane"/>
    <property type="evidence" value="ECO:0007669"/>
    <property type="project" value="UniProtKB-SubCell"/>
</dbReference>
<dbReference type="InterPro" id="IPR005344">
    <property type="entry name" value="TMEM33/Pom33"/>
</dbReference>
<gene>
    <name evidence="7" type="ORF">F1559_003446</name>
</gene>
<protein>
    <recommendedName>
        <fullName evidence="9">Transmembrane protein 33</fullName>
    </recommendedName>
</protein>
<accession>A0A7J7IGI4</accession>
<evidence type="ECO:0000256" key="6">
    <source>
        <dbReference type="SAM" id="Phobius"/>
    </source>
</evidence>
<dbReference type="PANTHER" id="PTHR12703">
    <property type="entry name" value="TRANSMEMBRANE PROTEIN 33"/>
    <property type="match status" value="1"/>
</dbReference>
<dbReference type="EMBL" id="VWRR01000013">
    <property type="protein sequence ID" value="KAF6001789.1"/>
    <property type="molecule type" value="Genomic_DNA"/>
</dbReference>
<evidence type="ECO:0000256" key="5">
    <source>
        <dbReference type="ARBA" id="ARBA00023136"/>
    </source>
</evidence>
<evidence type="ECO:0000256" key="4">
    <source>
        <dbReference type="ARBA" id="ARBA00022989"/>
    </source>
</evidence>
<dbReference type="PANTHER" id="PTHR12703:SF4">
    <property type="entry name" value="TRANSMEMBRANE PROTEIN 33"/>
    <property type="match status" value="1"/>
</dbReference>
<dbReference type="GO" id="GO:0071786">
    <property type="term" value="P:endoplasmic reticulum tubular network organization"/>
    <property type="evidence" value="ECO:0007669"/>
    <property type="project" value="TreeGrafter"/>
</dbReference>
<keyword evidence="3 6" id="KW-0812">Transmembrane</keyword>
<comment type="subcellular location">
    <subcellularLocation>
        <location evidence="1">Membrane</location>
        <topology evidence="1">Multi-pass membrane protein</topology>
    </subcellularLocation>
</comment>
<keyword evidence="5 6" id="KW-0472">Membrane</keyword>
<dbReference type="InterPro" id="IPR051645">
    <property type="entry name" value="PER33/POM33_regulator"/>
</dbReference>
<evidence type="ECO:0000256" key="1">
    <source>
        <dbReference type="ARBA" id="ARBA00004141"/>
    </source>
</evidence>
<feature type="transmembrane region" description="Helical" evidence="6">
    <location>
        <begin position="257"/>
        <end position="282"/>
    </location>
</feature>
<evidence type="ECO:0000256" key="3">
    <source>
        <dbReference type="ARBA" id="ARBA00022692"/>
    </source>
</evidence>
<feature type="transmembrane region" description="Helical" evidence="6">
    <location>
        <begin position="125"/>
        <end position="151"/>
    </location>
</feature>
<feature type="transmembrane region" description="Helical" evidence="6">
    <location>
        <begin position="193"/>
        <end position="211"/>
    </location>
</feature>
<keyword evidence="8" id="KW-1185">Reference proteome</keyword>
<reference evidence="7 8" key="1">
    <citation type="journal article" date="2020" name="J. Phycol.">
        <title>Comparative genome analysis reveals Cyanidiococcus gen. nov., a new extremophilic red algal genus sister to Cyanidioschyzon (Cyanidioschyzonaceae, Rhodophyta).</title>
        <authorList>
            <person name="Liu S.-L."/>
            <person name="Chiang Y.-R."/>
            <person name="Yoon H.S."/>
            <person name="Fu H.-Y."/>
        </authorList>
    </citation>
    <scope>NUCLEOTIDE SEQUENCE [LARGE SCALE GENOMIC DNA]</scope>
    <source>
        <strain evidence="7 8">THAL066</strain>
    </source>
</reference>
<evidence type="ECO:0000256" key="2">
    <source>
        <dbReference type="ARBA" id="ARBA00007322"/>
    </source>
</evidence>
<evidence type="ECO:0000313" key="7">
    <source>
        <dbReference type="EMBL" id="KAF6001789.1"/>
    </source>
</evidence>
<dbReference type="GO" id="GO:0005783">
    <property type="term" value="C:endoplasmic reticulum"/>
    <property type="evidence" value="ECO:0007669"/>
    <property type="project" value="TreeGrafter"/>
</dbReference>
<comment type="caution">
    <text evidence="7">The sequence shown here is derived from an EMBL/GenBank/DDBJ whole genome shotgun (WGS) entry which is preliminary data.</text>
</comment>
<sequence length="344" mass="39492">MPEIKDTVDDAEEAFKQYPFDADEAWHKFRRAAEVTAPSAEAEERLRRAFFRKHINSLLPLKPRETTPTAMTGQSAQQGQVAFSESFWKKGRLLLLRIRAWCAAPESWASIESTLDLLTLTTAMLTLWLGASSVVTWTWASLGFSLVVAFYRNWTRQPRAWPGRLRLERALASDDCIPRVLFMMVGMQLRHPIALRLAMIPLSIAYLYRLVAALERSETWTLRILSLAPATRQHVITKLRRREADARMLAAYAEVGLFALLLGSLFTPSRSVLAVFVFYRYVQLRYLGCRYTQIVWEQVEAQLDMWSMWLPPALRDIYLRGKQLVKSMAGAARIRPQANMASHR</sequence>
<name>A0A7J7IGI4_9RHOD</name>
<proteinExistence type="inferred from homology"/>
<dbReference type="AlphaFoldDB" id="A0A7J7IGI4"/>
<evidence type="ECO:0008006" key="9">
    <source>
        <dbReference type="Google" id="ProtNLM"/>
    </source>
</evidence>
<dbReference type="OrthoDB" id="10530215at2759"/>
<keyword evidence="4 6" id="KW-1133">Transmembrane helix</keyword>
<dbReference type="Proteomes" id="UP000530660">
    <property type="component" value="Unassembled WGS sequence"/>
</dbReference>